<name>A0ABR8WQJ4_9FLAO</name>
<comment type="caution">
    <text evidence="1">The sequence shown here is derived from an EMBL/GenBank/DDBJ whole genome shotgun (WGS) entry which is preliminary data.</text>
</comment>
<reference evidence="1 2" key="1">
    <citation type="submission" date="2020-08" db="EMBL/GenBank/DDBJ databases">
        <title>A Genomic Blueprint of the Chicken Gut Microbiome.</title>
        <authorList>
            <person name="Gilroy R."/>
            <person name="Ravi A."/>
            <person name="Getino M."/>
            <person name="Pursley I."/>
            <person name="Horton D.L."/>
            <person name="Alikhan N.-F."/>
            <person name="Baker D."/>
            <person name="Gharbi K."/>
            <person name="Hall N."/>
            <person name="Watson M."/>
            <person name="Adriaenssens E.M."/>
            <person name="Foster-Nyarko E."/>
            <person name="Jarju S."/>
            <person name="Secka A."/>
            <person name="Antonio M."/>
            <person name="Oren A."/>
            <person name="Chaudhuri R."/>
            <person name="La Ragione R.M."/>
            <person name="Hildebrand F."/>
            <person name="Pallen M.J."/>
        </authorList>
    </citation>
    <scope>NUCLEOTIDE SEQUENCE [LARGE SCALE GENOMIC DNA]</scope>
    <source>
        <strain evidence="1 2">Sa1CVA4</strain>
    </source>
</reference>
<dbReference type="EMBL" id="JACSPS010000004">
    <property type="protein sequence ID" value="MBD8019001.1"/>
    <property type="molecule type" value="Genomic_DNA"/>
</dbReference>
<dbReference type="Proteomes" id="UP000626242">
    <property type="component" value="Unassembled WGS sequence"/>
</dbReference>
<keyword evidence="2" id="KW-1185">Reference proteome</keyword>
<sequence length="240" mass="26709">MKKIFLGIAIATLALNSCRKDEGVETVEEVSIETQNSYDDQAATAFLDTHYLDAKGNIKPYVATDTVNVKLADLNPVKLPSGVIYVMRPGVQPTDGTPIGQYDIIRLMSNTTTYVATNTDNKIAFSSPSGFKNTIAGSGLPEVDPAYYYVKKSVLQNATSEIAKQRSFYEIEGFQEALKKFQAFNIPDESSYNLQGVIIVPSRAAFARDPHYNYTGFSYRNRSFVFNFQVYKTTPVAEER</sequence>
<dbReference type="RefSeq" id="WP_251834194.1">
    <property type="nucleotide sequence ID" value="NZ_JACSPS010000004.1"/>
</dbReference>
<accession>A0ABR8WQJ4</accession>
<gene>
    <name evidence="1" type="ORF">H9628_11020</name>
</gene>
<protein>
    <recommendedName>
        <fullName evidence="3">DUF4270 domain-containing protein</fullName>
    </recommendedName>
</protein>
<organism evidence="1 2">
    <name type="scientific">Kaistella pullorum</name>
    <dbReference type="NCBI Taxonomy" id="2763074"/>
    <lineage>
        <taxon>Bacteria</taxon>
        <taxon>Pseudomonadati</taxon>
        <taxon>Bacteroidota</taxon>
        <taxon>Flavobacteriia</taxon>
        <taxon>Flavobacteriales</taxon>
        <taxon>Weeksellaceae</taxon>
        <taxon>Chryseobacterium group</taxon>
        <taxon>Kaistella</taxon>
    </lineage>
</organism>
<evidence type="ECO:0008006" key="3">
    <source>
        <dbReference type="Google" id="ProtNLM"/>
    </source>
</evidence>
<evidence type="ECO:0000313" key="1">
    <source>
        <dbReference type="EMBL" id="MBD8019001.1"/>
    </source>
</evidence>
<evidence type="ECO:0000313" key="2">
    <source>
        <dbReference type="Proteomes" id="UP000626242"/>
    </source>
</evidence>
<proteinExistence type="predicted"/>